<dbReference type="InParanoid" id="A0A409X7G0"/>
<dbReference type="EMBL" id="NHYD01002450">
    <property type="protein sequence ID" value="PPQ86661.1"/>
    <property type="molecule type" value="Genomic_DNA"/>
</dbReference>
<dbReference type="CDD" id="cd09917">
    <property type="entry name" value="F-box_SF"/>
    <property type="match status" value="1"/>
</dbReference>
<sequence>MSTTYAILLPSEVVDLIIGNLSPTDDAATLYSCSRVSRTFSSAARRGIFSTLVINAHKTSQDQNLGFRTVPRSVESTTHRNKALASLLADPTFGLALLVRELQIRIDTRCLIINESSHLNEVLTIIHSRASNLNTLSLGSEPQSAASIRERSWSELPVETASILLSMCRTLPVSQLRFLYFSDIPSSILTSPQYPHLHRIELQWTTFVPTVENNDSTLEEETNTVSSLVAYLPRYGSCLISRHKIVVIRAYIFVFSNPEPKGDLARLLYLLEHGLPKSLVSFACFVIDHTYGGDFLAGVDLGKMTELRTASFRTYFHLSGNLSQSVSKVMDFLKRGNLQARKLQEIQVILRSSDALDWAPSNQYGEIHLHLDLLRDKYPNLQKFNLCFELSIFRYSEHTEGLRLHHEERFLAAIKLTNPASSPMAPILQVDVSMCLYDDVNYDYASSRESIDKFWQQ</sequence>
<organism evidence="2 3">
    <name type="scientific">Psilocybe cyanescens</name>
    <dbReference type="NCBI Taxonomy" id="93625"/>
    <lineage>
        <taxon>Eukaryota</taxon>
        <taxon>Fungi</taxon>
        <taxon>Dikarya</taxon>
        <taxon>Basidiomycota</taxon>
        <taxon>Agaricomycotina</taxon>
        <taxon>Agaricomycetes</taxon>
        <taxon>Agaricomycetidae</taxon>
        <taxon>Agaricales</taxon>
        <taxon>Agaricineae</taxon>
        <taxon>Strophariaceae</taxon>
        <taxon>Psilocybe</taxon>
    </lineage>
</organism>
<protein>
    <recommendedName>
        <fullName evidence="1">F-box domain-containing protein</fullName>
    </recommendedName>
</protein>
<evidence type="ECO:0000313" key="2">
    <source>
        <dbReference type="EMBL" id="PPQ86661.1"/>
    </source>
</evidence>
<proteinExistence type="predicted"/>
<dbReference type="InterPro" id="IPR001810">
    <property type="entry name" value="F-box_dom"/>
</dbReference>
<gene>
    <name evidence="2" type="ORF">CVT25_006845</name>
</gene>
<accession>A0A409X7G0</accession>
<dbReference type="AlphaFoldDB" id="A0A409X7G0"/>
<evidence type="ECO:0000259" key="1">
    <source>
        <dbReference type="Pfam" id="PF00646"/>
    </source>
</evidence>
<evidence type="ECO:0000313" key="3">
    <source>
        <dbReference type="Proteomes" id="UP000283269"/>
    </source>
</evidence>
<dbReference type="Pfam" id="PF00646">
    <property type="entry name" value="F-box"/>
    <property type="match status" value="1"/>
</dbReference>
<comment type="caution">
    <text evidence="2">The sequence shown here is derived from an EMBL/GenBank/DDBJ whole genome shotgun (WGS) entry which is preliminary data.</text>
</comment>
<reference evidence="2 3" key="1">
    <citation type="journal article" date="2018" name="Evol. Lett.">
        <title>Horizontal gene cluster transfer increased hallucinogenic mushroom diversity.</title>
        <authorList>
            <person name="Reynolds H.T."/>
            <person name="Vijayakumar V."/>
            <person name="Gluck-Thaler E."/>
            <person name="Korotkin H.B."/>
            <person name="Matheny P.B."/>
            <person name="Slot J.C."/>
        </authorList>
    </citation>
    <scope>NUCLEOTIDE SEQUENCE [LARGE SCALE GENOMIC DNA]</scope>
    <source>
        <strain evidence="2 3">2631</strain>
    </source>
</reference>
<dbReference type="Proteomes" id="UP000283269">
    <property type="component" value="Unassembled WGS sequence"/>
</dbReference>
<feature type="domain" description="F-box" evidence="1">
    <location>
        <begin position="9"/>
        <end position="46"/>
    </location>
</feature>
<keyword evidence="3" id="KW-1185">Reference proteome</keyword>
<name>A0A409X7G0_PSICY</name>